<proteinExistence type="predicted"/>
<name>A0A1S2M1E7_9BACI</name>
<keyword evidence="2" id="KW-1185">Reference proteome</keyword>
<dbReference type="EMBL" id="MLQS01000030">
    <property type="protein sequence ID" value="OIJ18542.1"/>
    <property type="molecule type" value="Genomic_DNA"/>
</dbReference>
<dbReference type="RefSeq" id="WP_071390760.1">
    <property type="nucleotide sequence ID" value="NZ_MLQS01000030.1"/>
</dbReference>
<dbReference type="OrthoDB" id="2922920at2"/>
<gene>
    <name evidence="1" type="ORF">BKP45_19050</name>
</gene>
<accession>A0A1S2M1E7</accession>
<dbReference type="AlphaFoldDB" id="A0A1S2M1E7"/>
<evidence type="ECO:0008006" key="3">
    <source>
        <dbReference type="Google" id="ProtNLM"/>
    </source>
</evidence>
<evidence type="ECO:0000313" key="1">
    <source>
        <dbReference type="EMBL" id="OIJ18542.1"/>
    </source>
</evidence>
<organism evidence="1 2">
    <name type="scientific">Anaerobacillus alkalidiazotrophicus</name>
    <dbReference type="NCBI Taxonomy" id="472963"/>
    <lineage>
        <taxon>Bacteria</taxon>
        <taxon>Bacillati</taxon>
        <taxon>Bacillota</taxon>
        <taxon>Bacilli</taxon>
        <taxon>Bacillales</taxon>
        <taxon>Bacillaceae</taxon>
        <taxon>Anaerobacillus</taxon>
    </lineage>
</organism>
<sequence>MPIQFLDMRVSQHSDNDADTTPIPVAPASLLFGDIGLQTAGVLPENVGDIRVNLNGYVKVSGLALLEELTIRVFRNGDEIFTTTFDLPALLGAVIDNTWGFSAVDYQPPAPLTGEIRYTATIESTGILGLTTAVIGAANFSGIAAAGTTTG</sequence>
<evidence type="ECO:0000313" key="2">
    <source>
        <dbReference type="Proteomes" id="UP000180057"/>
    </source>
</evidence>
<protein>
    <recommendedName>
        <fullName evidence="3">Exosporium leader peptide</fullName>
    </recommendedName>
</protein>
<reference evidence="1 2" key="1">
    <citation type="submission" date="2016-10" db="EMBL/GenBank/DDBJ databases">
        <title>Draft genome sequences of four alkaliphilic bacteria belonging to the Anaerobacillus genus.</title>
        <authorList>
            <person name="Bassil N.M."/>
            <person name="Lloyd J.R."/>
        </authorList>
    </citation>
    <scope>NUCLEOTIDE SEQUENCE [LARGE SCALE GENOMIC DNA]</scope>
    <source>
        <strain evidence="1 2">DSM 22531</strain>
    </source>
</reference>
<dbReference type="Proteomes" id="UP000180057">
    <property type="component" value="Unassembled WGS sequence"/>
</dbReference>
<comment type="caution">
    <text evidence="1">The sequence shown here is derived from an EMBL/GenBank/DDBJ whole genome shotgun (WGS) entry which is preliminary data.</text>
</comment>